<dbReference type="PIRSF" id="PIRSF038896">
    <property type="entry name" value="NAPE-PLD"/>
    <property type="match status" value="1"/>
</dbReference>
<dbReference type="SUPFAM" id="SSF56281">
    <property type="entry name" value="Metallo-hydrolase/oxidoreductase"/>
    <property type="match status" value="1"/>
</dbReference>
<dbReference type="Proteomes" id="UP000231134">
    <property type="component" value="Unassembled WGS sequence"/>
</dbReference>
<dbReference type="Gene3D" id="3.60.15.10">
    <property type="entry name" value="Ribonuclease Z/Hydroxyacylglutathione hydrolase-like"/>
    <property type="match status" value="1"/>
</dbReference>
<evidence type="ECO:0000259" key="1">
    <source>
        <dbReference type="Pfam" id="PF12706"/>
    </source>
</evidence>
<dbReference type="InterPro" id="IPR001279">
    <property type="entry name" value="Metallo-B-lactamas"/>
</dbReference>
<protein>
    <submittedName>
        <fullName evidence="2">L-ascorbate metabolism protein UlaG (Beta-lactamase superfamily)</fullName>
    </submittedName>
</protein>
<dbReference type="EMBL" id="PGEX01000001">
    <property type="protein sequence ID" value="PJJ41204.1"/>
    <property type="molecule type" value="Genomic_DNA"/>
</dbReference>
<sequence>MRSLRLIPELLTALGIVTSAVSCTGQSASVDLRAPLPPHHLPDGHFRNIDTSVAPIRDTMEVDSLVPTHRTEVYRLPVVRGNEELWEDSTASSATWIGHATYYIKLQNFGILADPIFSDRASPVQFLFGPKRETPPGRDLDSLPRVDLVLISHDHYDHLDRGSIKDIHKKWPKCIFAVPLKVAEIIEDWGVSRSQIVELDWWEEATVQKVHLTFVPAHHTSRRGAFSSSRNSTLWGGWILEFDEKKLWFAGDIAMGDGSYYKAIAQKFAPIDVAFLPIGSYKPSRYTRVHVSPRQAAQLHLLVGSKKSLAMHWGTFSMVYERLEDPPKDLARARKELNIPDSSFLVPQFGEIVPLFR</sequence>
<dbReference type="PROSITE" id="PS51257">
    <property type="entry name" value="PROKAR_LIPOPROTEIN"/>
    <property type="match status" value="1"/>
</dbReference>
<evidence type="ECO:0000313" key="2">
    <source>
        <dbReference type="EMBL" id="PJJ41204.1"/>
    </source>
</evidence>
<dbReference type="PANTHER" id="PTHR15032">
    <property type="entry name" value="N-ACYL-PHOSPHATIDYLETHANOLAMINE-HYDROLYZING PHOSPHOLIPASE D"/>
    <property type="match status" value="1"/>
</dbReference>
<dbReference type="PANTHER" id="PTHR15032:SF4">
    <property type="entry name" value="N-ACYL-PHOSPHATIDYLETHANOLAMINE-HYDROLYZING PHOSPHOLIPASE D"/>
    <property type="match status" value="1"/>
</dbReference>
<dbReference type="InterPro" id="IPR024884">
    <property type="entry name" value="NAPE-PLD"/>
</dbReference>
<dbReference type="GO" id="GO:0008270">
    <property type="term" value="F:zinc ion binding"/>
    <property type="evidence" value="ECO:0007669"/>
    <property type="project" value="InterPro"/>
</dbReference>
<evidence type="ECO:0000313" key="3">
    <source>
        <dbReference type="Proteomes" id="UP000231134"/>
    </source>
</evidence>
<dbReference type="GO" id="GO:0070290">
    <property type="term" value="F:N-acylphosphatidylethanolamine-specific phospholipase D activity"/>
    <property type="evidence" value="ECO:0007669"/>
    <property type="project" value="InterPro"/>
</dbReference>
<dbReference type="OrthoDB" id="9805728at2"/>
<accession>A0A2M9A655</accession>
<dbReference type="RefSeq" id="WP_100425200.1">
    <property type="nucleotide sequence ID" value="NZ_PGEX01000001.1"/>
</dbReference>
<proteinExistence type="predicted"/>
<organism evidence="2 3">
    <name type="scientific">Hallerella succinigenes</name>
    <dbReference type="NCBI Taxonomy" id="1896222"/>
    <lineage>
        <taxon>Bacteria</taxon>
        <taxon>Pseudomonadati</taxon>
        <taxon>Fibrobacterota</taxon>
        <taxon>Fibrobacteria</taxon>
        <taxon>Fibrobacterales</taxon>
        <taxon>Fibrobacteraceae</taxon>
        <taxon>Hallerella</taxon>
    </lineage>
</organism>
<keyword evidence="3" id="KW-1185">Reference proteome</keyword>
<comment type="caution">
    <text evidence="2">The sequence shown here is derived from an EMBL/GenBank/DDBJ whole genome shotgun (WGS) entry which is preliminary data.</text>
</comment>
<name>A0A2M9A655_9BACT</name>
<feature type="domain" description="Metallo-beta-lactamase" evidence="1">
    <location>
        <begin position="111"/>
        <end position="313"/>
    </location>
</feature>
<dbReference type="Pfam" id="PF12706">
    <property type="entry name" value="Lactamase_B_2"/>
    <property type="match status" value="1"/>
</dbReference>
<dbReference type="GO" id="GO:0005737">
    <property type="term" value="C:cytoplasm"/>
    <property type="evidence" value="ECO:0007669"/>
    <property type="project" value="TreeGrafter"/>
</dbReference>
<reference evidence="2 3" key="1">
    <citation type="submission" date="2017-11" db="EMBL/GenBank/DDBJ databases">
        <title>Animal gut microbial communities from fecal samples from Wisconsin, USA.</title>
        <authorList>
            <person name="Neumann A."/>
        </authorList>
    </citation>
    <scope>NUCLEOTIDE SEQUENCE [LARGE SCALE GENOMIC DNA]</scope>
    <source>
        <strain evidence="2 3">UWS3</strain>
    </source>
</reference>
<gene>
    <name evidence="2" type="ORF">BGX16_1164</name>
</gene>
<dbReference type="AlphaFoldDB" id="A0A2M9A655"/>
<dbReference type="InterPro" id="IPR036866">
    <property type="entry name" value="RibonucZ/Hydroxyglut_hydro"/>
</dbReference>